<dbReference type="Pfam" id="PF08238">
    <property type="entry name" value="Sel1"/>
    <property type="match status" value="3"/>
</dbReference>
<evidence type="ECO:0000313" key="1">
    <source>
        <dbReference type="EMBL" id="EET45373.1"/>
    </source>
</evidence>
<evidence type="ECO:0000313" key="2">
    <source>
        <dbReference type="Proteomes" id="UP000005365"/>
    </source>
</evidence>
<dbReference type="InterPro" id="IPR011990">
    <property type="entry name" value="TPR-like_helical_dom_sf"/>
</dbReference>
<proteinExistence type="predicted"/>
<dbReference type="SUPFAM" id="SSF81901">
    <property type="entry name" value="HCP-like"/>
    <property type="match status" value="1"/>
</dbReference>
<dbReference type="RefSeq" id="WP_003756965.1">
    <property type="nucleotide sequence ID" value="NZ_ACKO02000004.1"/>
</dbReference>
<dbReference type="AlphaFoldDB" id="C6M3A9"/>
<comment type="caution">
    <text evidence="1">The sequence shown here is derived from an EMBL/GenBank/DDBJ whole genome shotgun (WGS) entry which is preliminary data.</text>
</comment>
<sequence>MENKEIFSNFMNLKNFKNWSDNDLAKEVFNILHDDEIRHLSSAEEEEEIRLFCERFSQGLGRLKTNDKREPRFKLYEDKSRRITWKQCWEAVSKEYPNVQNQSEVLDNIDNDKELEIKRIIDKTIETQEILSWDSDLQIYFNAATLFYNNKPKFILDAWENLDKNYNEQNRLEDLAEKHNLGSLQTYLGNFYFYKKQKYSKSLEFYKSAAQNYDELALYQLGQIYEIGVNGHIEKDIDKAMEYYKEATEYDFPFALNKLAYLSYCTRKYQQFFEYARKSAEISGFNPLPIVEGPMMLDTDENGYSYIKRSNKQQQFPNYLGVLYLGFAYQEGLGINKNLSKAIQQYEHFLEFPFNHWTQTVLTRLFLLLKECAQNEEDITKAKNAFNKLKELIIKSLDTAWETTDSSILKFEDNLLGLHPDFINEIENAKYFSHGHGDSILLKSIAKRFTS</sequence>
<protein>
    <submittedName>
        <fullName evidence="1">Sel1 repeat protein</fullName>
    </submittedName>
</protein>
<name>C6M3A9_NEISI</name>
<organism evidence="1 2">
    <name type="scientific">Neisseria sicca ATCC 29256</name>
    <dbReference type="NCBI Taxonomy" id="547045"/>
    <lineage>
        <taxon>Bacteria</taxon>
        <taxon>Pseudomonadati</taxon>
        <taxon>Pseudomonadota</taxon>
        <taxon>Betaproteobacteria</taxon>
        <taxon>Neisseriales</taxon>
        <taxon>Neisseriaceae</taxon>
        <taxon>Neisseria</taxon>
    </lineage>
</organism>
<dbReference type="SMART" id="SM00671">
    <property type="entry name" value="SEL1"/>
    <property type="match status" value="3"/>
</dbReference>
<dbReference type="Proteomes" id="UP000005365">
    <property type="component" value="Unassembled WGS sequence"/>
</dbReference>
<accession>C6M3A9</accession>
<gene>
    <name evidence="1" type="ORF">NEISICOT_01000</name>
</gene>
<dbReference type="Gene3D" id="1.25.40.10">
    <property type="entry name" value="Tetratricopeptide repeat domain"/>
    <property type="match status" value="1"/>
</dbReference>
<dbReference type="InterPro" id="IPR006597">
    <property type="entry name" value="Sel1-like"/>
</dbReference>
<dbReference type="EMBL" id="ACKO02000004">
    <property type="protein sequence ID" value="EET45373.1"/>
    <property type="molecule type" value="Genomic_DNA"/>
</dbReference>
<reference evidence="1" key="1">
    <citation type="submission" date="2009-07" db="EMBL/GenBank/DDBJ databases">
        <authorList>
            <person name="Weinstock G."/>
            <person name="Sodergren E."/>
            <person name="Clifton S."/>
            <person name="Fulton L."/>
            <person name="Fulton B."/>
            <person name="Courtney L."/>
            <person name="Fronick C."/>
            <person name="Harrison M."/>
            <person name="Strong C."/>
            <person name="Farmer C."/>
            <person name="Delahaunty K."/>
            <person name="Markovic C."/>
            <person name="Hall O."/>
            <person name="Minx P."/>
            <person name="Tomlinson C."/>
            <person name="Mitreva M."/>
            <person name="Nelson J."/>
            <person name="Hou S."/>
            <person name="Wollam A."/>
            <person name="Pepin K.H."/>
            <person name="Johnson M."/>
            <person name="Bhonagiri V."/>
            <person name="Nash W.E."/>
            <person name="Warren W."/>
            <person name="Chinwalla A."/>
            <person name="Mardis E.R."/>
            <person name="Wilson R.K."/>
        </authorList>
    </citation>
    <scope>NUCLEOTIDE SEQUENCE [LARGE SCALE GENOMIC DNA]</scope>
    <source>
        <strain evidence="1">ATCC 29256</strain>
    </source>
</reference>
<keyword evidence="2" id="KW-1185">Reference proteome</keyword>